<keyword evidence="1" id="KW-0436">Ligase</keyword>
<proteinExistence type="predicted"/>
<dbReference type="Proteomes" id="UP000006242">
    <property type="component" value="Unassembled WGS sequence"/>
</dbReference>
<organism evidence="1 2">
    <name type="scientific">Salinisphaera shabanensis E1L3A</name>
    <dbReference type="NCBI Taxonomy" id="1033802"/>
    <lineage>
        <taxon>Bacteria</taxon>
        <taxon>Pseudomonadati</taxon>
        <taxon>Pseudomonadota</taxon>
        <taxon>Gammaproteobacteria</taxon>
        <taxon>Salinisphaerales</taxon>
        <taxon>Salinisphaeraceae</taxon>
        <taxon>Salinisphaera</taxon>
    </lineage>
</organism>
<dbReference type="EC" id="6.3.2.1" evidence="1"/>
<name>A0ACB4V5N1_9GAMM</name>
<keyword evidence="2" id="KW-1185">Reference proteome</keyword>
<gene>
    <name evidence="1" type="primary">panC</name>
    <name evidence="1" type="ORF">SSPSH_002079</name>
</gene>
<sequence>MQRLETAHDLRAWRASADGTLGLVPTMGNLHAGHLALVAAARARCERVVVSIFVNPLQFGPNEDLDSYPRTLDADVRALEQAGADAVFAPSVDQMYPHGGTTATTVRVEGITDMLCGSRRPGHFEGVATVVTKLLNLVGPDCAFFGEKDFQQLAVIRRLVDDLCMAVQIVGVPTVREADGLALSSRNQYLSAEERQCAPALSAALEDCRMRLLEGDRNFADLEARGRALLDEAGLETDYFEIRSPELMAPSTDMCAFRVLAAAFLGRARLIDNMAVEATPN</sequence>
<evidence type="ECO:0000313" key="2">
    <source>
        <dbReference type="Proteomes" id="UP000006242"/>
    </source>
</evidence>
<protein>
    <submittedName>
        <fullName evidence="1">Pantothenate synthetase protein</fullName>
        <ecNumber evidence="1">6.3.2.1</ecNumber>
    </submittedName>
</protein>
<comment type="caution">
    <text evidence="1">The sequence shown here is derived from an EMBL/GenBank/DDBJ whole genome shotgun (WGS) entry which is preliminary data.</text>
</comment>
<evidence type="ECO:0000313" key="1">
    <source>
        <dbReference type="EMBL" id="ERJ18997.1"/>
    </source>
</evidence>
<reference evidence="1 2" key="1">
    <citation type="journal article" date="2011" name="J. Bacteriol.">
        <title>Genome sequence of Salinisphaera shabanensis, a gammaproteobacterium from the harsh, variable environment of the brine-seawater interface of the Shaban Deep in the Red Sea.</title>
        <authorList>
            <person name="Antunes A."/>
            <person name="Alam I."/>
            <person name="Bajic V.B."/>
            <person name="Stingl U."/>
        </authorList>
    </citation>
    <scope>NUCLEOTIDE SEQUENCE [LARGE SCALE GENOMIC DNA]</scope>
    <source>
        <strain evidence="1 2">E1L3A</strain>
    </source>
</reference>
<accession>A0ACB4V5N1</accession>
<reference evidence="1 2" key="2">
    <citation type="journal article" date="2013" name="PLoS ONE">
        <title>INDIGO - INtegrated Data Warehouse of MIcrobial GenOmes with Examples from the Red Sea Extremophiles.</title>
        <authorList>
            <person name="Alam I."/>
            <person name="Antunes A."/>
            <person name="Kamau A.A."/>
            <person name="Ba Alawi W."/>
            <person name="Kalkatawi M."/>
            <person name="Stingl U."/>
            <person name="Bajic V.B."/>
        </authorList>
    </citation>
    <scope>NUCLEOTIDE SEQUENCE [LARGE SCALE GENOMIC DNA]</scope>
    <source>
        <strain evidence="1 2">E1L3A</strain>
    </source>
</reference>
<dbReference type="EMBL" id="AFNV02000013">
    <property type="protein sequence ID" value="ERJ18997.1"/>
    <property type="molecule type" value="Genomic_DNA"/>
</dbReference>